<comment type="caution">
    <text evidence="6">The sequence shown here is derived from an EMBL/GenBank/DDBJ whole genome shotgun (WGS) entry which is preliminary data.</text>
</comment>
<dbReference type="Pfam" id="PF00027">
    <property type="entry name" value="cNMP_binding"/>
    <property type="match status" value="1"/>
</dbReference>
<keyword evidence="7" id="KW-1185">Reference proteome</keyword>
<dbReference type="Gene3D" id="2.60.120.10">
    <property type="entry name" value="Jelly Rolls"/>
    <property type="match status" value="1"/>
</dbReference>
<dbReference type="CDD" id="cd00038">
    <property type="entry name" value="CAP_ED"/>
    <property type="match status" value="1"/>
</dbReference>
<evidence type="ECO:0000259" key="4">
    <source>
        <dbReference type="PROSITE" id="PS50042"/>
    </source>
</evidence>
<keyword evidence="3" id="KW-0804">Transcription</keyword>
<dbReference type="SMART" id="SM00419">
    <property type="entry name" value="HTH_CRP"/>
    <property type="match status" value="1"/>
</dbReference>
<dbReference type="Proteomes" id="UP000605676">
    <property type="component" value="Unassembled WGS sequence"/>
</dbReference>
<evidence type="ECO:0000256" key="1">
    <source>
        <dbReference type="ARBA" id="ARBA00023015"/>
    </source>
</evidence>
<feature type="domain" description="HTH crp-type" evidence="5">
    <location>
        <begin position="141"/>
        <end position="210"/>
    </location>
</feature>
<dbReference type="CDD" id="cd00092">
    <property type="entry name" value="HTH_CRP"/>
    <property type="match status" value="1"/>
</dbReference>
<organism evidence="6 7">
    <name type="scientific">Carboxylicivirga marina</name>
    <dbReference type="NCBI Taxonomy" id="2800988"/>
    <lineage>
        <taxon>Bacteria</taxon>
        <taxon>Pseudomonadati</taxon>
        <taxon>Bacteroidota</taxon>
        <taxon>Bacteroidia</taxon>
        <taxon>Marinilabiliales</taxon>
        <taxon>Marinilabiliaceae</taxon>
        <taxon>Carboxylicivirga</taxon>
    </lineage>
</organism>
<sequence>MDITGFESLNKSEIQIFKEGHCQVNYTNGETIVKEGTQCNNVICIKEGYAKLHIQGLDNKNIIIKILKKGDFIINPGVFTSTNNISQFTVSALSNISACLMDLDAFHEVFYNNKAFATYVLNLNNNLITNLFNQVIDLSHKKMSGRVANALLYLSNSIYESHFFKIHLSRQELADLSSVSKESLLRILKDFKQDGIIKINGNHIEIVSSDKLRNISNYG</sequence>
<dbReference type="InterPro" id="IPR014710">
    <property type="entry name" value="RmlC-like_jellyroll"/>
</dbReference>
<dbReference type="InterPro" id="IPR018490">
    <property type="entry name" value="cNMP-bd_dom_sf"/>
</dbReference>
<dbReference type="SUPFAM" id="SSF46785">
    <property type="entry name" value="Winged helix' DNA-binding domain"/>
    <property type="match status" value="1"/>
</dbReference>
<dbReference type="Pfam" id="PF13545">
    <property type="entry name" value="HTH_Crp_2"/>
    <property type="match status" value="1"/>
</dbReference>
<dbReference type="RefSeq" id="WP_200467178.1">
    <property type="nucleotide sequence ID" value="NZ_JAENRR010000111.1"/>
</dbReference>
<keyword evidence="1" id="KW-0805">Transcription regulation</keyword>
<accession>A0ABS1HQL6</accession>
<dbReference type="InterPro" id="IPR036388">
    <property type="entry name" value="WH-like_DNA-bd_sf"/>
</dbReference>
<evidence type="ECO:0000313" key="6">
    <source>
        <dbReference type="EMBL" id="MBK3519959.1"/>
    </source>
</evidence>
<dbReference type="InterPro" id="IPR000595">
    <property type="entry name" value="cNMP-bd_dom"/>
</dbReference>
<reference evidence="6 7" key="1">
    <citation type="submission" date="2021-01" db="EMBL/GenBank/DDBJ databases">
        <title>Carboxyliciviraga sp.nov., isolated from coastal sediments.</title>
        <authorList>
            <person name="Lu D."/>
            <person name="Zhang T."/>
        </authorList>
    </citation>
    <scope>NUCLEOTIDE SEQUENCE [LARGE SCALE GENOMIC DNA]</scope>
    <source>
        <strain evidence="6 7">N1Y132</strain>
    </source>
</reference>
<feature type="domain" description="Cyclic nucleotide-binding" evidence="4">
    <location>
        <begin position="5"/>
        <end position="110"/>
    </location>
</feature>
<name>A0ABS1HQL6_9BACT</name>
<evidence type="ECO:0000259" key="5">
    <source>
        <dbReference type="PROSITE" id="PS51063"/>
    </source>
</evidence>
<dbReference type="EMBL" id="JAENRR010000111">
    <property type="protein sequence ID" value="MBK3519959.1"/>
    <property type="molecule type" value="Genomic_DNA"/>
</dbReference>
<dbReference type="PANTHER" id="PTHR24567">
    <property type="entry name" value="CRP FAMILY TRANSCRIPTIONAL REGULATORY PROTEIN"/>
    <property type="match status" value="1"/>
</dbReference>
<keyword evidence="2" id="KW-0238">DNA-binding</keyword>
<dbReference type="PANTHER" id="PTHR24567:SF74">
    <property type="entry name" value="HTH-TYPE TRANSCRIPTIONAL REGULATOR ARCR"/>
    <property type="match status" value="1"/>
</dbReference>
<protein>
    <submittedName>
        <fullName evidence="6">Crp/Fnr family transcriptional regulator</fullName>
    </submittedName>
</protein>
<dbReference type="InterPro" id="IPR012318">
    <property type="entry name" value="HTH_CRP"/>
</dbReference>
<evidence type="ECO:0000313" key="7">
    <source>
        <dbReference type="Proteomes" id="UP000605676"/>
    </source>
</evidence>
<dbReference type="SMART" id="SM00100">
    <property type="entry name" value="cNMP"/>
    <property type="match status" value="1"/>
</dbReference>
<gene>
    <name evidence="6" type="ORF">JIV24_21650</name>
</gene>
<evidence type="ECO:0000256" key="3">
    <source>
        <dbReference type="ARBA" id="ARBA00023163"/>
    </source>
</evidence>
<dbReference type="InterPro" id="IPR036390">
    <property type="entry name" value="WH_DNA-bd_sf"/>
</dbReference>
<dbReference type="SUPFAM" id="SSF51206">
    <property type="entry name" value="cAMP-binding domain-like"/>
    <property type="match status" value="1"/>
</dbReference>
<proteinExistence type="predicted"/>
<evidence type="ECO:0000256" key="2">
    <source>
        <dbReference type="ARBA" id="ARBA00023125"/>
    </source>
</evidence>
<dbReference type="PROSITE" id="PS51063">
    <property type="entry name" value="HTH_CRP_2"/>
    <property type="match status" value="1"/>
</dbReference>
<dbReference type="PROSITE" id="PS50042">
    <property type="entry name" value="CNMP_BINDING_3"/>
    <property type="match status" value="1"/>
</dbReference>
<dbReference type="InterPro" id="IPR050397">
    <property type="entry name" value="Env_Response_Regulators"/>
</dbReference>
<dbReference type="Gene3D" id="1.10.10.10">
    <property type="entry name" value="Winged helix-like DNA-binding domain superfamily/Winged helix DNA-binding domain"/>
    <property type="match status" value="1"/>
</dbReference>